<dbReference type="PANTHER" id="PTHR13233:SF13">
    <property type="entry name" value="FHA DOMAIN-CONTAINING PROTEIN"/>
    <property type="match status" value="1"/>
</dbReference>
<sequence length="743" mass="81617">MAAVAAWIPEDDLLLKNAVEAGASLEALAKGAVRFSRKFTVRELRDRWHSLLYNPEISSEASARMVEYELSASTDSKNKSVQFPAKKRKLESVRELYYAMRKRFRDESFESFELVLNGNGTNDDDKKVVYEGSCMIGDGVEDRFRFQNAAWVDNGRLRPVGDEKNGVLKDASNLGDSLGEFGNGEELGPSYACPDMPIWKTIEDVSAPAMPINMSIERGDKDQGVAETLMCPDNADGDVGNSGTVLKDRHAGDLMISSSAATSEGDFVDRLLSLANEDELMFVDEDGKDNVGKSCCDNINSLLLSSPSKVHEDVDVADVCEIQTPALNTRPAVSDGACTSELGVIADPSHSGHGDQLSVCPSQVDLSASTSVPDPITLELHDGELHCTLNTEDLEIPSNDDICLPVIQTNYRDANNPSSSGHQKNVEQEVSLKKNDAPTLSFPASRLVGSGTLPETSPKHPIVGFGVKAELSHGSHLDVDSKDFVHVDPRQGRLAHATPKLAMDGALKIEETDAPGLVGEHAMLHAETGYNKKFLEPDPTVDQEESEDDDDIPCFSDIETMILQMDLCPDDQDLYSSREVSRYQHEETKRTIIRLEQCARSSMQRAIASQGALAILYGRHLKQYIKKTEVILGRATKDTAVDIDLGREGHAGKVSRRQALIKMKEDGSFFLKNLGRSSIFLNGKEVGRGQLLNLNSGSLIEIREMAFVFEMNHISVRQHLAKVVKKSQEKCTKFEWSPERGCQ</sequence>
<dbReference type="EMBL" id="JRKL02000897">
    <property type="protein sequence ID" value="KAF3967449.1"/>
    <property type="molecule type" value="Genomic_DNA"/>
</dbReference>
<evidence type="ECO:0000259" key="1">
    <source>
        <dbReference type="PROSITE" id="PS50006"/>
    </source>
</evidence>
<dbReference type="SUPFAM" id="SSF49879">
    <property type="entry name" value="SMAD/FHA domain"/>
    <property type="match status" value="1"/>
</dbReference>
<dbReference type="PROSITE" id="PS50006">
    <property type="entry name" value="FHA_DOMAIN"/>
    <property type="match status" value="1"/>
</dbReference>
<dbReference type="GO" id="GO:0071339">
    <property type="term" value="C:MLL1 complex"/>
    <property type="evidence" value="ECO:0007669"/>
    <property type="project" value="InterPro"/>
</dbReference>
<dbReference type="InterPro" id="IPR037912">
    <property type="entry name" value="MCRS1"/>
</dbReference>
<dbReference type="AlphaFoldDB" id="A0A8J4RFY9"/>
<name>A0A8J4RFY9_9ROSI</name>
<dbReference type="InterPro" id="IPR008984">
    <property type="entry name" value="SMAD_FHA_dom_sf"/>
</dbReference>
<organism evidence="2 3">
    <name type="scientific">Castanea mollissima</name>
    <name type="common">Chinese chestnut</name>
    <dbReference type="NCBI Taxonomy" id="60419"/>
    <lineage>
        <taxon>Eukaryota</taxon>
        <taxon>Viridiplantae</taxon>
        <taxon>Streptophyta</taxon>
        <taxon>Embryophyta</taxon>
        <taxon>Tracheophyta</taxon>
        <taxon>Spermatophyta</taxon>
        <taxon>Magnoliopsida</taxon>
        <taxon>eudicotyledons</taxon>
        <taxon>Gunneridae</taxon>
        <taxon>Pentapetalae</taxon>
        <taxon>rosids</taxon>
        <taxon>fabids</taxon>
        <taxon>Fagales</taxon>
        <taxon>Fagaceae</taxon>
        <taxon>Castanea</taxon>
    </lineage>
</organism>
<dbReference type="PANTHER" id="PTHR13233">
    <property type="entry name" value="MICROSPHERULE PROTEIN 1"/>
    <property type="match status" value="1"/>
</dbReference>
<dbReference type="Pfam" id="PF00498">
    <property type="entry name" value="FHA"/>
    <property type="match status" value="1"/>
</dbReference>
<evidence type="ECO:0000313" key="3">
    <source>
        <dbReference type="Proteomes" id="UP000737018"/>
    </source>
</evidence>
<gene>
    <name evidence="2" type="ORF">CMV_008557</name>
</gene>
<dbReference type="OrthoDB" id="10262769at2759"/>
<dbReference type="SMART" id="SM00240">
    <property type="entry name" value="FHA"/>
    <property type="match status" value="1"/>
</dbReference>
<accession>A0A8J4RFY9</accession>
<comment type="caution">
    <text evidence="2">The sequence shown here is derived from an EMBL/GenBank/DDBJ whole genome shotgun (WGS) entry which is preliminary data.</text>
</comment>
<dbReference type="InterPro" id="IPR025999">
    <property type="entry name" value="MCRS_N"/>
</dbReference>
<dbReference type="CDD" id="cd22687">
    <property type="entry name" value="FHA_MCRS1"/>
    <property type="match status" value="1"/>
</dbReference>
<reference evidence="2" key="1">
    <citation type="submission" date="2020-03" db="EMBL/GenBank/DDBJ databases">
        <title>Castanea mollissima Vanexum genome sequencing.</title>
        <authorList>
            <person name="Staton M."/>
        </authorList>
    </citation>
    <scope>NUCLEOTIDE SEQUENCE</scope>
    <source>
        <tissue evidence="2">Leaf</tissue>
    </source>
</reference>
<dbReference type="GO" id="GO:0045944">
    <property type="term" value="P:positive regulation of transcription by RNA polymerase II"/>
    <property type="evidence" value="ECO:0007669"/>
    <property type="project" value="TreeGrafter"/>
</dbReference>
<dbReference type="InterPro" id="IPR000253">
    <property type="entry name" value="FHA_dom"/>
</dbReference>
<feature type="domain" description="FHA" evidence="1">
    <location>
        <begin position="630"/>
        <end position="686"/>
    </location>
</feature>
<dbReference type="Gene3D" id="2.60.200.20">
    <property type="match status" value="1"/>
</dbReference>
<dbReference type="Proteomes" id="UP000737018">
    <property type="component" value="Unassembled WGS sequence"/>
</dbReference>
<keyword evidence="3" id="KW-1185">Reference proteome</keyword>
<evidence type="ECO:0000313" key="2">
    <source>
        <dbReference type="EMBL" id="KAF3967449.1"/>
    </source>
</evidence>
<protein>
    <recommendedName>
        <fullName evidence="1">FHA domain-containing protein</fullName>
    </recommendedName>
</protein>
<dbReference type="GO" id="GO:0031011">
    <property type="term" value="C:Ino80 complex"/>
    <property type="evidence" value="ECO:0007669"/>
    <property type="project" value="InterPro"/>
</dbReference>
<dbReference type="GO" id="GO:0002151">
    <property type="term" value="F:G-quadruplex RNA binding"/>
    <property type="evidence" value="ECO:0007669"/>
    <property type="project" value="InterPro"/>
</dbReference>
<proteinExistence type="predicted"/>
<dbReference type="Pfam" id="PF13325">
    <property type="entry name" value="MCRS_N"/>
    <property type="match status" value="1"/>
</dbReference>
<dbReference type="GO" id="GO:0044545">
    <property type="term" value="C:NSL complex"/>
    <property type="evidence" value="ECO:0007669"/>
    <property type="project" value="TreeGrafter"/>
</dbReference>